<proteinExistence type="predicted"/>
<evidence type="ECO:0000313" key="2">
    <source>
        <dbReference type="Proteomes" id="UP000199473"/>
    </source>
</evidence>
<dbReference type="InterPro" id="IPR029058">
    <property type="entry name" value="AB_hydrolase_fold"/>
</dbReference>
<dbReference type="OrthoDB" id="7252882at2"/>
<dbReference type="Proteomes" id="UP000199473">
    <property type="component" value="Unassembled WGS sequence"/>
</dbReference>
<dbReference type="EMBL" id="FOSQ01000001">
    <property type="protein sequence ID" value="SFK23738.1"/>
    <property type="molecule type" value="Genomic_DNA"/>
</dbReference>
<evidence type="ECO:0008006" key="3">
    <source>
        <dbReference type="Google" id="ProtNLM"/>
    </source>
</evidence>
<accession>A0A1I3XVY4</accession>
<dbReference type="STRING" id="1123062.SAMN02745775_101707"/>
<dbReference type="AlphaFoldDB" id="A0A1I3XVY4"/>
<name>A0A1I3XVY4_9PROT</name>
<organism evidence="1 2">
    <name type="scientific">Falsiroseomonas stagni DSM 19981</name>
    <dbReference type="NCBI Taxonomy" id="1123062"/>
    <lineage>
        <taxon>Bacteria</taxon>
        <taxon>Pseudomonadati</taxon>
        <taxon>Pseudomonadota</taxon>
        <taxon>Alphaproteobacteria</taxon>
        <taxon>Acetobacterales</taxon>
        <taxon>Roseomonadaceae</taxon>
        <taxon>Falsiroseomonas</taxon>
    </lineage>
</organism>
<keyword evidence="2" id="KW-1185">Reference proteome</keyword>
<protein>
    <recommendedName>
        <fullName evidence="3">Alpha/beta hydrolase family protein</fullName>
    </recommendedName>
</protein>
<sequence>MRLIPLLLGVMLGLPLSALAQDRPGILELPAFPGLSERAKAEAARMLTRNLPRAFALAPTGQFAWQSGGAEGEAEQRALEACGRGGATCRIIARDLAVVAPERASAPAPAPSGLAISSMNHETVPDPRFLWWGPQRAAGVLVYAHGRAPRGGDSRGGQPQSWTRHFNNAGFDVWRFDRHPNVDEAQRAAGWLKADLQELRRRGYRMVVLAGQSRGGWNTLMALDTPGLAEAHIAIAPAAHGFEGGPSHGRQLDDLRQIVAAAAGAPRARLAVANFRDDPFDAQPDARAVLFNELGARAAGFIFLDRPEGLPGHGAGASNAFADRYGACLLRLATANPPPRNC</sequence>
<reference evidence="1 2" key="1">
    <citation type="submission" date="2016-10" db="EMBL/GenBank/DDBJ databases">
        <authorList>
            <person name="de Groot N.N."/>
        </authorList>
    </citation>
    <scope>NUCLEOTIDE SEQUENCE [LARGE SCALE GENOMIC DNA]</scope>
    <source>
        <strain evidence="1 2">DSM 19981</strain>
    </source>
</reference>
<gene>
    <name evidence="1" type="ORF">SAMN02745775_101707</name>
</gene>
<dbReference type="Gene3D" id="3.40.50.1820">
    <property type="entry name" value="alpha/beta hydrolase"/>
    <property type="match status" value="1"/>
</dbReference>
<evidence type="ECO:0000313" key="1">
    <source>
        <dbReference type="EMBL" id="SFK23738.1"/>
    </source>
</evidence>
<dbReference type="RefSeq" id="WP_092955526.1">
    <property type="nucleotide sequence ID" value="NZ_FOSQ01000001.1"/>
</dbReference>
<dbReference type="SUPFAM" id="SSF53474">
    <property type="entry name" value="alpha/beta-Hydrolases"/>
    <property type="match status" value="1"/>
</dbReference>